<reference evidence="2 3" key="1">
    <citation type="submission" date="2019-04" db="EMBL/GenBank/DDBJ databases">
        <title>Crypto-aerobic microbial life in anoxic (sulfidic) marine sediments.</title>
        <authorList>
            <person name="Bhattacharya S."/>
            <person name="Roy C."/>
            <person name="Mondal N."/>
            <person name="Sarkar J."/>
            <person name="Mandal S."/>
            <person name="Rameez M.J."/>
            <person name="Ghosh W."/>
        </authorList>
    </citation>
    <scope>NUCLEOTIDE SEQUENCE [LARGE SCALE GENOMIC DNA]</scope>
    <source>
        <strain evidence="2 3">SBBB</strain>
    </source>
</reference>
<dbReference type="AlphaFoldDB" id="A0A4U0YP96"/>
<sequence>MKGEEKYFVIQALSEEIAFLQSFLSQQERQIHDYCENFEKYVEEVEAEQFYWLGSGEPEMIMVPIRHVDGIMESDYDIKGVFTEILPIYQRQSMLITLWARFEVKLKDIVSYLHSERSTKPRKKAKNESVFAQNISELTHFGIDFSGKDLLSVIDSLDNIVRPIRNCWVHDGGIAETTKIKSLIEKSKNLSVTDGLVNVSSAYLYEVGSLMSLLASHIYHEIGIRRKC</sequence>
<dbReference type="EMBL" id="SWAV01000002">
    <property type="protein sequence ID" value="TKA92036.1"/>
    <property type="molecule type" value="Genomic_DNA"/>
</dbReference>
<keyword evidence="1" id="KW-0175">Coiled coil</keyword>
<evidence type="ECO:0000313" key="3">
    <source>
        <dbReference type="Proteomes" id="UP000305198"/>
    </source>
</evidence>
<organism evidence="2 3">
    <name type="scientific">Halopseudomonas bauzanensis</name>
    <dbReference type="NCBI Taxonomy" id="653930"/>
    <lineage>
        <taxon>Bacteria</taxon>
        <taxon>Pseudomonadati</taxon>
        <taxon>Pseudomonadota</taxon>
        <taxon>Gammaproteobacteria</taxon>
        <taxon>Pseudomonadales</taxon>
        <taxon>Pseudomonadaceae</taxon>
        <taxon>Halopseudomonas</taxon>
    </lineage>
</organism>
<evidence type="ECO:0000256" key="1">
    <source>
        <dbReference type="SAM" id="Coils"/>
    </source>
</evidence>
<feature type="coiled-coil region" evidence="1">
    <location>
        <begin position="10"/>
        <end position="44"/>
    </location>
</feature>
<protein>
    <submittedName>
        <fullName evidence="2">Uncharacterized protein</fullName>
    </submittedName>
</protein>
<proteinExistence type="predicted"/>
<evidence type="ECO:0000313" key="2">
    <source>
        <dbReference type="EMBL" id="TKA92036.1"/>
    </source>
</evidence>
<dbReference type="Proteomes" id="UP000305198">
    <property type="component" value="Unassembled WGS sequence"/>
</dbReference>
<name>A0A4U0YP96_9GAMM</name>
<comment type="caution">
    <text evidence="2">The sequence shown here is derived from an EMBL/GenBank/DDBJ whole genome shotgun (WGS) entry which is preliminary data.</text>
</comment>
<accession>A0A4U0YP96</accession>
<gene>
    <name evidence="2" type="ORF">FA869_06455</name>
</gene>